<proteinExistence type="predicted"/>
<dbReference type="AlphaFoldDB" id="A0A9X3S897"/>
<sequence length="186" mass="20426">MAPTLTFVFDPHHPRSAAAAPAVLELWRSHRARVRFEAAHAGTATARLGLGHDSERSARAFCALRAAAPSLALPIAVELHRGERLGRRVLVDIALRVGLDPARVFDELRHPARRERALAELQRGRSLQLGDGPTLLFEHEHIVTRVPLEDGPLAALVEPLLLSAWPEPRRVAAPAAERARTRAAHR</sequence>
<name>A0A9X3S897_9ACTN</name>
<dbReference type="RefSeq" id="WP_270024361.1">
    <property type="nucleotide sequence ID" value="NZ_JAPDDP010000009.1"/>
</dbReference>
<organism evidence="1 2">
    <name type="scientific">Solirubrobacter phytolaccae</name>
    <dbReference type="NCBI Taxonomy" id="1404360"/>
    <lineage>
        <taxon>Bacteria</taxon>
        <taxon>Bacillati</taxon>
        <taxon>Actinomycetota</taxon>
        <taxon>Thermoleophilia</taxon>
        <taxon>Solirubrobacterales</taxon>
        <taxon>Solirubrobacteraceae</taxon>
        <taxon>Solirubrobacter</taxon>
    </lineage>
</organism>
<gene>
    <name evidence="1" type="ORF">OJ997_07070</name>
</gene>
<dbReference type="EMBL" id="JAPDDP010000009">
    <property type="protein sequence ID" value="MDA0180051.1"/>
    <property type="molecule type" value="Genomic_DNA"/>
</dbReference>
<dbReference type="SUPFAM" id="SSF52833">
    <property type="entry name" value="Thioredoxin-like"/>
    <property type="match status" value="1"/>
</dbReference>
<dbReference type="Proteomes" id="UP001147653">
    <property type="component" value="Unassembled WGS sequence"/>
</dbReference>
<evidence type="ECO:0008006" key="3">
    <source>
        <dbReference type="Google" id="ProtNLM"/>
    </source>
</evidence>
<accession>A0A9X3S897</accession>
<dbReference type="InterPro" id="IPR036249">
    <property type="entry name" value="Thioredoxin-like_sf"/>
</dbReference>
<evidence type="ECO:0000313" key="1">
    <source>
        <dbReference type="EMBL" id="MDA0180051.1"/>
    </source>
</evidence>
<protein>
    <recommendedName>
        <fullName evidence="3">DSBA-like thioredoxin domain-containing protein</fullName>
    </recommendedName>
</protein>
<dbReference type="Gene3D" id="3.40.30.10">
    <property type="entry name" value="Glutaredoxin"/>
    <property type="match status" value="1"/>
</dbReference>
<evidence type="ECO:0000313" key="2">
    <source>
        <dbReference type="Proteomes" id="UP001147653"/>
    </source>
</evidence>
<comment type="caution">
    <text evidence="1">The sequence shown here is derived from an EMBL/GenBank/DDBJ whole genome shotgun (WGS) entry which is preliminary data.</text>
</comment>
<reference evidence="1" key="1">
    <citation type="submission" date="2022-10" db="EMBL/GenBank/DDBJ databases">
        <title>The WGS of Solirubrobacter phytolaccae KCTC 29190.</title>
        <authorList>
            <person name="Jiang Z."/>
        </authorList>
    </citation>
    <scope>NUCLEOTIDE SEQUENCE</scope>
    <source>
        <strain evidence="1">KCTC 29190</strain>
    </source>
</reference>
<keyword evidence="2" id="KW-1185">Reference proteome</keyword>